<name>A0AAV6LXV7_9ROSI</name>
<dbReference type="EMBL" id="JAGKQH010000019">
    <property type="protein sequence ID" value="KAG6572154.1"/>
    <property type="molecule type" value="Genomic_DNA"/>
</dbReference>
<gene>
    <name evidence="3" type="primary">EXLA2</name>
    <name evidence="3" type="ORF">SDJN03_28882</name>
</gene>
<feature type="signal peptide" evidence="1">
    <location>
        <begin position="1"/>
        <end position="18"/>
    </location>
</feature>
<feature type="domain" description="Expansin-like EG45" evidence="2">
    <location>
        <begin position="40"/>
        <end position="79"/>
    </location>
</feature>
<dbReference type="PROSITE" id="PS50842">
    <property type="entry name" value="EXPANSIN_EG45"/>
    <property type="match status" value="1"/>
</dbReference>
<reference evidence="3 4" key="1">
    <citation type="journal article" date="2021" name="Hortic Res">
        <title>The domestication of Cucurbita argyrosperma as revealed by the genome of its wild relative.</title>
        <authorList>
            <person name="Barrera-Redondo J."/>
            <person name="Sanchez-de la Vega G."/>
            <person name="Aguirre-Liguori J.A."/>
            <person name="Castellanos-Morales G."/>
            <person name="Gutierrez-Guerrero Y.T."/>
            <person name="Aguirre-Dugua X."/>
            <person name="Aguirre-Planter E."/>
            <person name="Tenaillon M.I."/>
            <person name="Lira-Saade R."/>
            <person name="Eguiarte L.E."/>
        </authorList>
    </citation>
    <scope>NUCLEOTIDE SEQUENCE [LARGE SCALE GENOMIC DNA]</scope>
    <source>
        <strain evidence="3">JBR-2021</strain>
    </source>
</reference>
<evidence type="ECO:0000313" key="3">
    <source>
        <dbReference type="EMBL" id="KAG6572154.1"/>
    </source>
</evidence>
<protein>
    <submittedName>
        <fullName evidence="3">Expansin-like A2</fullName>
    </submittedName>
</protein>
<feature type="chain" id="PRO_5043854350" evidence="1">
    <location>
        <begin position="19"/>
        <end position="79"/>
    </location>
</feature>
<organism evidence="3 4">
    <name type="scientific">Cucurbita argyrosperma subsp. sororia</name>
    <dbReference type="NCBI Taxonomy" id="37648"/>
    <lineage>
        <taxon>Eukaryota</taxon>
        <taxon>Viridiplantae</taxon>
        <taxon>Streptophyta</taxon>
        <taxon>Embryophyta</taxon>
        <taxon>Tracheophyta</taxon>
        <taxon>Spermatophyta</taxon>
        <taxon>Magnoliopsida</taxon>
        <taxon>eudicotyledons</taxon>
        <taxon>Gunneridae</taxon>
        <taxon>Pentapetalae</taxon>
        <taxon>rosids</taxon>
        <taxon>fabids</taxon>
        <taxon>Cucurbitales</taxon>
        <taxon>Cucurbitaceae</taxon>
        <taxon>Cucurbiteae</taxon>
        <taxon>Cucurbita</taxon>
    </lineage>
</organism>
<dbReference type="AlphaFoldDB" id="A0AAV6LXV7"/>
<dbReference type="GO" id="GO:0009506">
    <property type="term" value="C:plasmodesma"/>
    <property type="evidence" value="ECO:0007669"/>
    <property type="project" value="TreeGrafter"/>
</dbReference>
<dbReference type="GO" id="GO:0009505">
    <property type="term" value="C:plant-type cell wall"/>
    <property type="evidence" value="ECO:0007669"/>
    <property type="project" value="TreeGrafter"/>
</dbReference>
<dbReference type="PANTHER" id="PTHR31692:SF4">
    <property type="entry name" value="EXPANSIN-LIKE A1-RELATED"/>
    <property type="match status" value="1"/>
</dbReference>
<evidence type="ECO:0000259" key="2">
    <source>
        <dbReference type="PROSITE" id="PS50842"/>
    </source>
</evidence>
<evidence type="ECO:0000256" key="1">
    <source>
        <dbReference type="SAM" id="SignalP"/>
    </source>
</evidence>
<dbReference type="PANTHER" id="PTHR31692">
    <property type="entry name" value="EXPANSIN-B3"/>
    <property type="match status" value="1"/>
</dbReference>
<sequence length="79" mass="8430">MPFFFPILFLSLLSAATACDRCVHQAKAAFYQDEAAGAYRGACGYGDLTPALANGYFSAIMPPLYKYGAGCGACFQIRS</sequence>
<comment type="caution">
    <text evidence="3">The sequence shown here is derived from an EMBL/GenBank/DDBJ whole genome shotgun (WGS) entry which is preliminary data.</text>
</comment>
<keyword evidence="4" id="KW-1185">Reference proteome</keyword>
<dbReference type="InterPro" id="IPR007112">
    <property type="entry name" value="Expansin/allergen_DPBB_dom"/>
</dbReference>
<dbReference type="Proteomes" id="UP000685013">
    <property type="component" value="Chromosome 19"/>
</dbReference>
<accession>A0AAV6LXV7</accession>
<feature type="non-terminal residue" evidence="3">
    <location>
        <position position="1"/>
    </location>
</feature>
<proteinExistence type="predicted"/>
<keyword evidence="1" id="KW-0732">Signal</keyword>
<evidence type="ECO:0000313" key="4">
    <source>
        <dbReference type="Proteomes" id="UP000685013"/>
    </source>
</evidence>